<sequence>MTETPPFRVVLRGYEPAQVDKRLQELAQQADQARQQAAQLAERVQQLEQHRESEGDGESQPVLATFEHLGQRISKILSLAEAEAKDLLDKGRAALESERSAVAEEVSRQRSDADRHAEQRRTDADTEASRVLEDARKTADDRLDAAERDAAARLQEAEAVYEHQRAKAAQAAADFETTLARRRAAAEEDFTTQVQDHQSRLAEIESHIDLTRTNAEKMNDEAVRESRRLVEEAEKQAASIVGEARAQAARVRADSDRELSAATQRRDSINAQLTNVRQMLATLTGGAMVPMVDPFEAPAGEAAPEAEADHDTDSDSGAEAPVEAETDEVVEAEDGAEDDRQG</sequence>
<evidence type="ECO:0000256" key="2">
    <source>
        <dbReference type="SAM" id="MobiDB-lite"/>
    </source>
</evidence>
<feature type="coiled-coil region" evidence="1">
    <location>
        <begin position="201"/>
        <end position="232"/>
    </location>
</feature>
<feature type="compositionally biased region" description="Acidic residues" evidence="2">
    <location>
        <begin position="314"/>
        <end position="342"/>
    </location>
</feature>
<gene>
    <name evidence="3" type="ORF">ISU07_19040</name>
</gene>
<organism evidence="3 4">
    <name type="scientific">Nocardioides islandensis</name>
    <dbReference type="NCBI Taxonomy" id="433663"/>
    <lineage>
        <taxon>Bacteria</taxon>
        <taxon>Bacillati</taxon>
        <taxon>Actinomycetota</taxon>
        <taxon>Actinomycetes</taxon>
        <taxon>Propionibacteriales</taxon>
        <taxon>Nocardioidaceae</taxon>
        <taxon>Nocardioides</taxon>
    </lineage>
</organism>
<accession>A0A930VI03</accession>
<evidence type="ECO:0008006" key="5">
    <source>
        <dbReference type="Google" id="ProtNLM"/>
    </source>
</evidence>
<evidence type="ECO:0000313" key="4">
    <source>
        <dbReference type="Proteomes" id="UP000640489"/>
    </source>
</evidence>
<dbReference type="Proteomes" id="UP000640489">
    <property type="component" value="Unassembled WGS sequence"/>
</dbReference>
<feature type="region of interest" description="Disordered" evidence="2">
    <location>
        <begin position="290"/>
        <end position="342"/>
    </location>
</feature>
<feature type="region of interest" description="Disordered" evidence="2">
    <location>
        <begin position="28"/>
        <end position="60"/>
    </location>
</feature>
<evidence type="ECO:0000256" key="1">
    <source>
        <dbReference type="SAM" id="Coils"/>
    </source>
</evidence>
<reference evidence="3" key="1">
    <citation type="submission" date="2020-11" db="EMBL/GenBank/DDBJ databases">
        <title>Nocardioides sp. nov., isolated from Soil of Cynanchum wilfordii Hemsley rhizosphere.</title>
        <authorList>
            <person name="Lee J.-S."/>
            <person name="Suh M.K."/>
            <person name="Kim J.-S."/>
        </authorList>
    </citation>
    <scope>NUCLEOTIDE SEQUENCE</scope>
    <source>
        <strain evidence="3">KCTC 19275</strain>
    </source>
</reference>
<dbReference type="RefSeq" id="WP_194708423.1">
    <property type="nucleotide sequence ID" value="NZ_JADKPN010000014.1"/>
</dbReference>
<proteinExistence type="predicted"/>
<name>A0A930VI03_9ACTN</name>
<evidence type="ECO:0000313" key="3">
    <source>
        <dbReference type="EMBL" id="MBF4765233.1"/>
    </source>
</evidence>
<keyword evidence="1" id="KW-0175">Coiled coil</keyword>
<comment type="caution">
    <text evidence="3">The sequence shown here is derived from an EMBL/GenBank/DDBJ whole genome shotgun (WGS) entry which is preliminary data.</text>
</comment>
<dbReference type="EMBL" id="JADKPN010000014">
    <property type="protein sequence ID" value="MBF4765233.1"/>
    <property type="molecule type" value="Genomic_DNA"/>
</dbReference>
<feature type="compositionally biased region" description="Low complexity" evidence="2">
    <location>
        <begin position="28"/>
        <end position="47"/>
    </location>
</feature>
<protein>
    <recommendedName>
        <fullName evidence="5">Cellulose-binding protein</fullName>
    </recommendedName>
</protein>
<dbReference type="AlphaFoldDB" id="A0A930VI03"/>
<keyword evidence="4" id="KW-1185">Reference proteome</keyword>
<feature type="region of interest" description="Disordered" evidence="2">
    <location>
        <begin position="98"/>
        <end position="143"/>
    </location>
</feature>